<dbReference type="InterPro" id="IPR052336">
    <property type="entry name" value="MlaD_Phospholipid_Transporter"/>
</dbReference>
<dbReference type="NCBIfam" id="TIGR00996">
    <property type="entry name" value="Mtu_fam_mce"/>
    <property type="match status" value="1"/>
</dbReference>
<feature type="domain" description="Mce/MlaD" evidence="2">
    <location>
        <begin position="48"/>
        <end position="122"/>
    </location>
</feature>
<evidence type="ECO:0000313" key="4">
    <source>
        <dbReference type="Proteomes" id="UP001500957"/>
    </source>
</evidence>
<dbReference type="EMBL" id="BAAAHE010000019">
    <property type="protein sequence ID" value="GAA0620997.1"/>
    <property type="molecule type" value="Genomic_DNA"/>
</dbReference>
<proteinExistence type="predicted"/>
<evidence type="ECO:0000256" key="1">
    <source>
        <dbReference type="SAM" id="Phobius"/>
    </source>
</evidence>
<reference evidence="4" key="1">
    <citation type="journal article" date="2019" name="Int. J. Syst. Evol. Microbiol.">
        <title>The Global Catalogue of Microorganisms (GCM) 10K type strain sequencing project: providing services to taxonomists for standard genome sequencing and annotation.</title>
        <authorList>
            <consortium name="The Broad Institute Genomics Platform"/>
            <consortium name="The Broad Institute Genome Sequencing Center for Infectious Disease"/>
            <person name="Wu L."/>
            <person name="Ma J."/>
        </authorList>
    </citation>
    <scope>NUCLEOTIDE SEQUENCE [LARGE SCALE GENOMIC DNA]</scope>
    <source>
        <strain evidence="4">JCM 10671</strain>
    </source>
</reference>
<dbReference type="PANTHER" id="PTHR33371:SF18">
    <property type="entry name" value="MCE-FAMILY PROTEIN MCE3C"/>
    <property type="match status" value="1"/>
</dbReference>
<dbReference type="Pfam" id="PF02470">
    <property type="entry name" value="MlaD"/>
    <property type="match status" value="1"/>
</dbReference>
<keyword evidence="1" id="KW-1133">Transmembrane helix</keyword>
<protein>
    <submittedName>
        <fullName evidence="3">MlaD family protein</fullName>
    </submittedName>
</protein>
<comment type="caution">
    <text evidence="3">The sequence shown here is derived from an EMBL/GenBank/DDBJ whole genome shotgun (WGS) entry which is preliminary data.</text>
</comment>
<keyword evidence="1" id="KW-0812">Transmembrane</keyword>
<dbReference type="InterPro" id="IPR003399">
    <property type="entry name" value="Mce/MlaD"/>
</dbReference>
<keyword evidence="1" id="KW-0472">Membrane</keyword>
<organism evidence="3 4">
    <name type="scientific">Sporichthya brevicatena</name>
    <dbReference type="NCBI Taxonomy" id="171442"/>
    <lineage>
        <taxon>Bacteria</taxon>
        <taxon>Bacillati</taxon>
        <taxon>Actinomycetota</taxon>
        <taxon>Actinomycetes</taxon>
        <taxon>Sporichthyales</taxon>
        <taxon>Sporichthyaceae</taxon>
        <taxon>Sporichthya</taxon>
    </lineage>
</organism>
<gene>
    <name evidence="3" type="ORF">GCM10009547_24530</name>
</gene>
<evidence type="ECO:0000259" key="2">
    <source>
        <dbReference type="Pfam" id="PF02470"/>
    </source>
</evidence>
<evidence type="ECO:0000313" key="3">
    <source>
        <dbReference type="EMBL" id="GAA0620997.1"/>
    </source>
</evidence>
<name>A0ABP3S3T3_9ACTN</name>
<feature type="transmembrane region" description="Helical" evidence="1">
    <location>
        <begin position="21"/>
        <end position="40"/>
    </location>
</feature>
<sequence length="335" mass="35552">MAAFLGTIRDLLRRLVPRTPRATGIATVTVLGVLAGLLFVPSGLALGKQTFAAELARSGGLLPGDSVRIAGISVGQVTSLKIRDAKVRVTFRVGDGVKLGKDTRADVKIATLLGTHYLGLSPSGTEPLPNRTIPITQTSVPFEVQDIIEAGAPALEQLDGDRLRRALRVLADGFRDTPALTREAVENIARLSDVVLTRREQLGELVSRTAAVTANLDANRDTLVDLLEQASAIFAEISTRRAVLRELLADTRALARVLSALVRENSAQISPLLRNLNVVLETLRANDEALRRVAVLLGPAARYFGNAAGNGPYVDANGPNAVLPDAALCKPQGTC</sequence>
<dbReference type="InterPro" id="IPR005693">
    <property type="entry name" value="Mce"/>
</dbReference>
<dbReference type="PANTHER" id="PTHR33371">
    <property type="entry name" value="INTERMEMBRANE PHOSPHOLIPID TRANSPORT SYSTEM BINDING PROTEIN MLAD-RELATED"/>
    <property type="match status" value="1"/>
</dbReference>
<dbReference type="Proteomes" id="UP001500957">
    <property type="component" value="Unassembled WGS sequence"/>
</dbReference>
<dbReference type="RefSeq" id="WP_344605076.1">
    <property type="nucleotide sequence ID" value="NZ_BAAAHE010000019.1"/>
</dbReference>
<keyword evidence="4" id="KW-1185">Reference proteome</keyword>
<accession>A0ABP3S3T3</accession>